<evidence type="ECO:0000313" key="3">
    <source>
        <dbReference type="EMBL" id="KGM51646.1"/>
    </source>
</evidence>
<dbReference type="Pfam" id="PF06693">
    <property type="entry name" value="DUF1190"/>
    <property type="match status" value="1"/>
</dbReference>
<dbReference type="EMBL" id="AVPS01000005">
    <property type="protein sequence ID" value="KGM51646.1"/>
    <property type="molecule type" value="Genomic_DNA"/>
</dbReference>
<gene>
    <name evidence="3" type="ORF">N792_08140</name>
</gene>
<proteinExistence type="predicted"/>
<accession>A0A0A0EKV3</accession>
<feature type="signal peptide" evidence="2">
    <location>
        <begin position="1"/>
        <end position="21"/>
    </location>
</feature>
<protein>
    <recommendedName>
        <fullName evidence="5">Lipoprotein</fullName>
    </recommendedName>
</protein>
<dbReference type="InterPro" id="IPR009576">
    <property type="entry name" value="Biofilm_formation_YgiB"/>
</dbReference>
<keyword evidence="4" id="KW-1185">Reference proteome</keyword>
<evidence type="ECO:0000256" key="1">
    <source>
        <dbReference type="SAM" id="MobiDB-lite"/>
    </source>
</evidence>
<dbReference type="AlphaFoldDB" id="A0A0A0EKV3"/>
<feature type="chain" id="PRO_5001969191" description="Lipoprotein" evidence="2">
    <location>
        <begin position="22"/>
        <end position="190"/>
    </location>
</feature>
<comment type="caution">
    <text evidence="3">The sequence shown here is derived from an EMBL/GenBank/DDBJ whole genome shotgun (WGS) entry which is preliminary data.</text>
</comment>
<dbReference type="STRING" id="1122185.N792_08140"/>
<evidence type="ECO:0008006" key="5">
    <source>
        <dbReference type="Google" id="ProtNLM"/>
    </source>
</evidence>
<evidence type="ECO:0000313" key="4">
    <source>
        <dbReference type="Proteomes" id="UP000030017"/>
    </source>
</evidence>
<reference evidence="3 4" key="1">
    <citation type="submission" date="2013-08" db="EMBL/GenBank/DDBJ databases">
        <title>Genome sequencing of Lysobacter.</title>
        <authorList>
            <person name="Zhang S."/>
            <person name="Wang G."/>
        </authorList>
    </citation>
    <scope>NUCLEOTIDE SEQUENCE [LARGE SCALE GENOMIC DNA]</scope>
    <source>
        <strain evidence="3 4">Ko07</strain>
    </source>
</reference>
<name>A0A0A0EKV3_9GAMM</name>
<organism evidence="3 4">
    <name type="scientific">Lysobacter concretionis Ko07 = DSM 16239</name>
    <dbReference type="NCBI Taxonomy" id="1122185"/>
    <lineage>
        <taxon>Bacteria</taxon>
        <taxon>Pseudomonadati</taxon>
        <taxon>Pseudomonadota</taxon>
        <taxon>Gammaproteobacteria</taxon>
        <taxon>Lysobacterales</taxon>
        <taxon>Lysobacteraceae</taxon>
        <taxon>Novilysobacter</taxon>
    </lineage>
</organism>
<dbReference type="OrthoDB" id="7361974at2"/>
<keyword evidence="2" id="KW-0732">Signal</keyword>
<dbReference type="PROSITE" id="PS51257">
    <property type="entry name" value="PROKAR_LIPOPROTEIN"/>
    <property type="match status" value="1"/>
</dbReference>
<dbReference type="Proteomes" id="UP000030017">
    <property type="component" value="Unassembled WGS sequence"/>
</dbReference>
<sequence>MKRSRKTALVLMGTAPLLLVACSTQPEVQTREGLFTSVEACAEKTANPIMCREAFEQAQAQVAEASPKYASREDCEAEFGAGQCATQKTSTGHSFIGPLMTGFFLSQMLNGRGAALPNQMGNQTAAGATRAEPAFRSNQQGWLKPGPSSTGVPGSSGLAKVSAQPDRAMTVRRGGFGATSARRTGGSTGG</sequence>
<evidence type="ECO:0000256" key="2">
    <source>
        <dbReference type="SAM" id="SignalP"/>
    </source>
</evidence>
<feature type="region of interest" description="Disordered" evidence="1">
    <location>
        <begin position="124"/>
        <end position="167"/>
    </location>
</feature>
<dbReference type="eggNOG" id="COG5463">
    <property type="taxonomic scope" value="Bacteria"/>
</dbReference>
<dbReference type="RefSeq" id="WP_036193688.1">
    <property type="nucleotide sequence ID" value="NZ_AVPS01000005.1"/>
</dbReference>
<feature type="compositionally biased region" description="Low complexity" evidence="1">
    <location>
        <begin position="145"/>
        <end position="157"/>
    </location>
</feature>